<name>A0A0N5AQB8_9BILA</name>
<evidence type="ECO:0000256" key="3">
    <source>
        <dbReference type="ARBA" id="ARBA00022724"/>
    </source>
</evidence>
<dbReference type="PRINTS" id="PR00027">
    <property type="entry name" value="PAIREDBOX"/>
</dbReference>
<evidence type="ECO:0000256" key="4">
    <source>
        <dbReference type="ARBA" id="ARBA00023015"/>
    </source>
</evidence>
<evidence type="ECO:0000256" key="6">
    <source>
        <dbReference type="ARBA" id="ARBA00023163"/>
    </source>
</evidence>
<organism evidence="9 10">
    <name type="scientific">Syphacia muris</name>
    <dbReference type="NCBI Taxonomy" id="451379"/>
    <lineage>
        <taxon>Eukaryota</taxon>
        <taxon>Metazoa</taxon>
        <taxon>Ecdysozoa</taxon>
        <taxon>Nematoda</taxon>
        <taxon>Chromadorea</taxon>
        <taxon>Rhabditida</taxon>
        <taxon>Spirurina</taxon>
        <taxon>Oxyuridomorpha</taxon>
        <taxon>Oxyuroidea</taxon>
        <taxon>Oxyuridae</taxon>
        <taxon>Syphacia</taxon>
    </lineage>
</organism>
<keyword evidence="7" id="KW-0539">Nucleus</keyword>
<evidence type="ECO:0000313" key="10">
    <source>
        <dbReference type="WBParaSite" id="SMUV_0000687401-mRNA-1"/>
    </source>
</evidence>
<evidence type="ECO:0000256" key="5">
    <source>
        <dbReference type="ARBA" id="ARBA00023125"/>
    </source>
</evidence>
<dbReference type="WBParaSite" id="SMUV_0000687401-mRNA-1">
    <property type="protein sequence ID" value="SMUV_0000687401-mRNA-1"/>
    <property type="gene ID" value="SMUV_0000687401"/>
</dbReference>
<evidence type="ECO:0000256" key="1">
    <source>
        <dbReference type="ARBA" id="ARBA00004123"/>
    </source>
</evidence>
<comment type="subcellular location">
    <subcellularLocation>
        <location evidence="1">Nucleus</location>
    </subcellularLocation>
</comment>
<keyword evidence="2" id="KW-0217">Developmental protein</keyword>
<protein>
    <submittedName>
        <fullName evidence="10">Paired domain-containing protein</fullName>
    </submittedName>
</protein>
<keyword evidence="4" id="KW-0805">Transcription regulation</keyword>
<evidence type="ECO:0000256" key="7">
    <source>
        <dbReference type="ARBA" id="ARBA00023242"/>
    </source>
</evidence>
<keyword evidence="9" id="KW-1185">Reference proteome</keyword>
<dbReference type="Proteomes" id="UP000046393">
    <property type="component" value="Unplaced"/>
</dbReference>
<dbReference type="AlphaFoldDB" id="A0A0N5AQB8"/>
<proteinExistence type="predicted"/>
<evidence type="ECO:0000256" key="2">
    <source>
        <dbReference type="ARBA" id="ARBA00022473"/>
    </source>
</evidence>
<dbReference type="GO" id="GO:0000978">
    <property type="term" value="F:RNA polymerase II cis-regulatory region sequence-specific DNA binding"/>
    <property type="evidence" value="ECO:0007669"/>
    <property type="project" value="TreeGrafter"/>
</dbReference>
<dbReference type="InterPro" id="IPR043565">
    <property type="entry name" value="PAX_fam"/>
</dbReference>
<dbReference type="GO" id="GO:0000981">
    <property type="term" value="F:DNA-binding transcription factor activity, RNA polymerase II-specific"/>
    <property type="evidence" value="ECO:0007669"/>
    <property type="project" value="TreeGrafter"/>
</dbReference>
<evidence type="ECO:0000313" key="9">
    <source>
        <dbReference type="Proteomes" id="UP000046393"/>
    </source>
</evidence>
<dbReference type="Gene3D" id="1.10.10.10">
    <property type="entry name" value="Winged helix-like DNA-binding domain superfamily/Winged helix DNA-binding domain"/>
    <property type="match status" value="1"/>
</dbReference>
<keyword evidence="6" id="KW-0804">Transcription</keyword>
<dbReference type="SUPFAM" id="SSF46689">
    <property type="entry name" value="Homeodomain-like"/>
    <property type="match status" value="1"/>
</dbReference>
<keyword evidence="5" id="KW-0238">DNA-binding</keyword>
<keyword evidence="3" id="KW-0563">Paired box</keyword>
<evidence type="ECO:0000259" key="8">
    <source>
        <dbReference type="PROSITE" id="PS51057"/>
    </source>
</evidence>
<dbReference type="PANTHER" id="PTHR45636">
    <property type="entry name" value="PAIRED BOX PROTEIN PAX-6-RELATED-RELATED"/>
    <property type="match status" value="1"/>
</dbReference>
<reference evidence="10" key="1">
    <citation type="submission" date="2017-02" db="UniProtKB">
        <authorList>
            <consortium name="WormBaseParasite"/>
        </authorList>
    </citation>
    <scope>IDENTIFICATION</scope>
</reference>
<dbReference type="PANTHER" id="PTHR45636:SF52">
    <property type="entry name" value="PAIRED DOMAIN-CONTAINING PROTEIN"/>
    <property type="match status" value="1"/>
</dbReference>
<feature type="domain" description="Paired" evidence="8">
    <location>
        <begin position="50"/>
        <end position="186"/>
    </location>
</feature>
<dbReference type="Pfam" id="PF00292">
    <property type="entry name" value="PAX"/>
    <property type="match status" value="1"/>
</dbReference>
<accession>A0A0N5AQB8</accession>
<dbReference type="InterPro" id="IPR036388">
    <property type="entry name" value="WH-like_DNA-bd_sf"/>
</dbReference>
<dbReference type="SMART" id="SM00351">
    <property type="entry name" value="PAX"/>
    <property type="match status" value="1"/>
</dbReference>
<dbReference type="GO" id="GO:0005634">
    <property type="term" value="C:nucleus"/>
    <property type="evidence" value="ECO:0007669"/>
    <property type="project" value="UniProtKB-SubCell"/>
</dbReference>
<dbReference type="InterPro" id="IPR001523">
    <property type="entry name" value="Paired_dom"/>
</dbReference>
<sequence length="186" mass="21434">MAPITKSSQNAKFQKKLKGQKNYTNEPCYLYADILNLENKNRKTAESNVGESARNRFGRPYISGRPLLKCDRWKIIEMYVKGIKKIRIAQELRVTHSCVSKVIRRYNETGIFEARSSRTASCACPGSADQHDLRICRHVAYRNSIEQSAKHKPFTVEWILSDKCNSQTWLPWNTVQHCAQPNGMQL</sequence>
<dbReference type="InterPro" id="IPR009057">
    <property type="entry name" value="Homeodomain-like_sf"/>
</dbReference>
<dbReference type="STRING" id="451379.A0A0N5AQB8"/>
<dbReference type="PROSITE" id="PS51057">
    <property type="entry name" value="PAIRED_2"/>
    <property type="match status" value="1"/>
</dbReference>